<reference evidence="1" key="1">
    <citation type="submission" date="2018-02" db="EMBL/GenBank/DDBJ databases">
        <authorList>
            <person name="Cohen D.B."/>
            <person name="Kent A.D."/>
        </authorList>
    </citation>
    <scope>NUCLEOTIDE SEQUENCE</scope>
</reference>
<dbReference type="EMBL" id="OIVN01000644">
    <property type="protein sequence ID" value="SPC83405.1"/>
    <property type="molecule type" value="Genomic_DNA"/>
</dbReference>
<proteinExistence type="predicted"/>
<organism evidence="1">
    <name type="scientific">Fagus sylvatica</name>
    <name type="common">Beechnut</name>
    <dbReference type="NCBI Taxonomy" id="28930"/>
    <lineage>
        <taxon>Eukaryota</taxon>
        <taxon>Viridiplantae</taxon>
        <taxon>Streptophyta</taxon>
        <taxon>Embryophyta</taxon>
        <taxon>Tracheophyta</taxon>
        <taxon>Spermatophyta</taxon>
        <taxon>Magnoliopsida</taxon>
        <taxon>eudicotyledons</taxon>
        <taxon>Gunneridae</taxon>
        <taxon>Pentapetalae</taxon>
        <taxon>rosids</taxon>
        <taxon>fabids</taxon>
        <taxon>Fagales</taxon>
        <taxon>Fagaceae</taxon>
        <taxon>Fagus</taxon>
    </lineage>
</organism>
<protein>
    <submittedName>
        <fullName evidence="1">Uncharacterized protein</fullName>
    </submittedName>
</protein>
<accession>A0A2N9F8J6</accession>
<dbReference type="AlphaFoldDB" id="A0A2N9F8J6"/>
<name>A0A2N9F8J6_FAGSY</name>
<gene>
    <name evidence="1" type="ORF">FSB_LOCUS11287</name>
</gene>
<sequence length="113" mass="12101">MKVMKMRGNSTYSVRVTGLRSSSVDRIRSRGRDRDLLKVGLAVGDSSGVGSVGRDSSEMGLTDSAEVEGILHIHLKTVANGALGRVQESDEAPELQAVREGASGVRIRRFLCS</sequence>
<evidence type="ECO:0000313" key="1">
    <source>
        <dbReference type="EMBL" id="SPC83405.1"/>
    </source>
</evidence>